<dbReference type="CDD" id="cd00082">
    <property type="entry name" value="HisKA"/>
    <property type="match status" value="1"/>
</dbReference>
<dbReference type="EC" id="2.7.13.3" evidence="2"/>
<accession>A0ABP8HV40</accession>
<comment type="catalytic activity">
    <reaction evidence="1">
        <text>ATP + protein L-histidine = ADP + protein N-phospho-L-histidine.</text>
        <dbReference type="EC" id="2.7.13.3"/>
    </reaction>
</comment>
<evidence type="ECO:0000313" key="9">
    <source>
        <dbReference type="EMBL" id="GAA4345014.1"/>
    </source>
</evidence>
<keyword evidence="4" id="KW-0808">Transferase</keyword>
<dbReference type="PANTHER" id="PTHR45453">
    <property type="entry name" value="PHOSPHATE REGULON SENSOR PROTEIN PHOR"/>
    <property type="match status" value="1"/>
</dbReference>
<reference evidence="10" key="1">
    <citation type="journal article" date="2019" name="Int. J. Syst. Evol. Microbiol.">
        <title>The Global Catalogue of Microorganisms (GCM) 10K type strain sequencing project: providing services to taxonomists for standard genome sequencing and annotation.</title>
        <authorList>
            <consortium name="The Broad Institute Genomics Platform"/>
            <consortium name="The Broad Institute Genome Sequencing Center for Infectious Disease"/>
            <person name="Wu L."/>
            <person name="Ma J."/>
        </authorList>
    </citation>
    <scope>NUCLEOTIDE SEQUENCE [LARGE SCALE GENOMIC DNA]</scope>
    <source>
        <strain evidence="10">JCM 17919</strain>
    </source>
</reference>
<feature type="transmembrane region" description="Helical" evidence="7">
    <location>
        <begin position="12"/>
        <end position="33"/>
    </location>
</feature>
<dbReference type="Gene3D" id="3.30.565.10">
    <property type="entry name" value="Histidine kinase-like ATPase, C-terminal domain"/>
    <property type="match status" value="1"/>
</dbReference>
<evidence type="ECO:0000256" key="3">
    <source>
        <dbReference type="ARBA" id="ARBA00022553"/>
    </source>
</evidence>
<feature type="transmembrane region" description="Helical" evidence="7">
    <location>
        <begin position="75"/>
        <end position="94"/>
    </location>
</feature>
<evidence type="ECO:0000256" key="6">
    <source>
        <dbReference type="ARBA" id="ARBA00023012"/>
    </source>
</evidence>
<dbReference type="Proteomes" id="UP001501725">
    <property type="component" value="Unassembled WGS sequence"/>
</dbReference>
<dbReference type="SMART" id="SM00387">
    <property type="entry name" value="HATPase_c"/>
    <property type="match status" value="1"/>
</dbReference>
<dbReference type="InterPro" id="IPR005467">
    <property type="entry name" value="His_kinase_dom"/>
</dbReference>
<dbReference type="EMBL" id="BAABGY010000020">
    <property type="protein sequence ID" value="GAA4345014.1"/>
    <property type="molecule type" value="Genomic_DNA"/>
</dbReference>
<keyword evidence="6" id="KW-0902">Two-component regulatory system</keyword>
<evidence type="ECO:0000256" key="7">
    <source>
        <dbReference type="SAM" id="Phobius"/>
    </source>
</evidence>
<keyword evidence="5" id="KW-0418">Kinase</keyword>
<keyword evidence="10" id="KW-1185">Reference proteome</keyword>
<sequence length="325" mass="37445">MTPSGGKGPIRLATVVFWVLLCYIIAALVWWLISLERQNAAIRDLYYERYEHLRPGDASVRSFISFQYQRNFRKYIYEGATFFVLILFGAVYIYRLVRRQFRLQQQQQNFMMAITHELKTPLSVARLNLETLQRRQLQEEQRQRLMSATLQETLRLDTLINNILLSSQLDDDAYRLTREEVDFSGLVHDVLQAFSARYPDRPLHPDISPEMDLQGDPLLLGLLVSNLVENANKYAPKGTPVWCSLKRGERGPVLEVRDEGPGVPDEEKKRVFEKFYRVGNEQTRRTKGTGLGLFICSRIARAHDAAISLTDNAPTGATFTVRFKA</sequence>
<dbReference type="InterPro" id="IPR036097">
    <property type="entry name" value="HisK_dim/P_sf"/>
</dbReference>
<feature type="domain" description="Histidine kinase" evidence="8">
    <location>
        <begin position="113"/>
        <end position="325"/>
    </location>
</feature>
<dbReference type="InterPro" id="IPR004358">
    <property type="entry name" value="Sig_transdc_His_kin-like_C"/>
</dbReference>
<dbReference type="InterPro" id="IPR003594">
    <property type="entry name" value="HATPase_dom"/>
</dbReference>
<keyword evidence="3" id="KW-0597">Phosphoprotein</keyword>
<evidence type="ECO:0000256" key="2">
    <source>
        <dbReference type="ARBA" id="ARBA00012438"/>
    </source>
</evidence>
<dbReference type="PANTHER" id="PTHR45453:SF1">
    <property type="entry name" value="PHOSPHATE REGULON SENSOR PROTEIN PHOR"/>
    <property type="match status" value="1"/>
</dbReference>
<evidence type="ECO:0000256" key="1">
    <source>
        <dbReference type="ARBA" id="ARBA00000085"/>
    </source>
</evidence>
<dbReference type="SUPFAM" id="SSF47384">
    <property type="entry name" value="Homodimeric domain of signal transducing histidine kinase"/>
    <property type="match status" value="1"/>
</dbReference>
<dbReference type="InterPro" id="IPR003661">
    <property type="entry name" value="HisK_dim/P_dom"/>
</dbReference>
<dbReference type="Gene3D" id="1.10.287.130">
    <property type="match status" value="1"/>
</dbReference>
<dbReference type="PROSITE" id="PS50109">
    <property type="entry name" value="HIS_KIN"/>
    <property type="match status" value="1"/>
</dbReference>
<dbReference type="InterPro" id="IPR050351">
    <property type="entry name" value="BphY/WalK/GraS-like"/>
</dbReference>
<evidence type="ECO:0000313" key="10">
    <source>
        <dbReference type="Proteomes" id="UP001501725"/>
    </source>
</evidence>
<dbReference type="SUPFAM" id="SSF55874">
    <property type="entry name" value="ATPase domain of HSP90 chaperone/DNA topoisomerase II/histidine kinase"/>
    <property type="match status" value="1"/>
</dbReference>
<proteinExistence type="predicted"/>
<keyword evidence="7" id="KW-1133">Transmembrane helix</keyword>
<evidence type="ECO:0000259" key="8">
    <source>
        <dbReference type="PROSITE" id="PS50109"/>
    </source>
</evidence>
<organism evidence="9 10">
    <name type="scientific">Flaviaesturariibacter amylovorans</name>
    <dbReference type="NCBI Taxonomy" id="1084520"/>
    <lineage>
        <taxon>Bacteria</taxon>
        <taxon>Pseudomonadati</taxon>
        <taxon>Bacteroidota</taxon>
        <taxon>Chitinophagia</taxon>
        <taxon>Chitinophagales</taxon>
        <taxon>Chitinophagaceae</taxon>
        <taxon>Flaviaestuariibacter</taxon>
    </lineage>
</organism>
<gene>
    <name evidence="9" type="ORF">GCM10023184_46780</name>
</gene>
<dbReference type="SMART" id="SM00388">
    <property type="entry name" value="HisKA"/>
    <property type="match status" value="1"/>
</dbReference>
<dbReference type="InterPro" id="IPR036890">
    <property type="entry name" value="HATPase_C_sf"/>
</dbReference>
<keyword evidence="7" id="KW-0812">Transmembrane</keyword>
<comment type="caution">
    <text evidence="9">The sequence shown here is derived from an EMBL/GenBank/DDBJ whole genome shotgun (WGS) entry which is preliminary data.</text>
</comment>
<keyword evidence="7" id="KW-0472">Membrane</keyword>
<protein>
    <recommendedName>
        <fullName evidence="2">histidine kinase</fullName>
        <ecNumber evidence="2">2.7.13.3</ecNumber>
    </recommendedName>
</protein>
<evidence type="ECO:0000256" key="4">
    <source>
        <dbReference type="ARBA" id="ARBA00022679"/>
    </source>
</evidence>
<dbReference type="Pfam" id="PF00512">
    <property type="entry name" value="HisKA"/>
    <property type="match status" value="1"/>
</dbReference>
<name>A0ABP8HV40_9BACT</name>
<dbReference type="PRINTS" id="PR00344">
    <property type="entry name" value="BCTRLSENSOR"/>
</dbReference>
<evidence type="ECO:0000256" key="5">
    <source>
        <dbReference type="ARBA" id="ARBA00022777"/>
    </source>
</evidence>
<dbReference type="CDD" id="cd00075">
    <property type="entry name" value="HATPase"/>
    <property type="match status" value="1"/>
</dbReference>
<dbReference type="RefSeq" id="WP_345258483.1">
    <property type="nucleotide sequence ID" value="NZ_BAABGY010000020.1"/>
</dbReference>
<dbReference type="Pfam" id="PF02518">
    <property type="entry name" value="HATPase_c"/>
    <property type="match status" value="1"/>
</dbReference>